<organism evidence="1 2">
    <name type="scientific">Methanococcus maripaludis</name>
    <name type="common">Methanococcus deltae</name>
    <dbReference type="NCBI Taxonomy" id="39152"/>
    <lineage>
        <taxon>Archaea</taxon>
        <taxon>Methanobacteriati</taxon>
        <taxon>Methanobacteriota</taxon>
        <taxon>Methanomada group</taxon>
        <taxon>Methanococci</taxon>
        <taxon>Methanococcales</taxon>
        <taxon>Methanococcaceae</taxon>
        <taxon>Methanococcus</taxon>
    </lineage>
</organism>
<dbReference type="AlphaFoldDB" id="A0A7J9PNA2"/>
<protein>
    <submittedName>
        <fullName evidence="1">Uncharacterized protein</fullName>
    </submittedName>
</protein>
<dbReference type="EMBL" id="JACDUL010000005">
    <property type="protein sequence ID" value="MBA2862979.1"/>
    <property type="molecule type" value="Genomic_DNA"/>
</dbReference>
<comment type="caution">
    <text evidence="1">The sequence shown here is derived from an EMBL/GenBank/DDBJ whole genome shotgun (WGS) entry which is preliminary data.</text>
</comment>
<name>A0A7J9PNA2_METMI</name>
<reference evidence="1 2" key="1">
    <citation type="submission" date="2020-07" db="EMBL/GenBank/DDBJ databases">
        <title>Genomic Encyclopedia of Type Strains, Phase IV (KMG-V): Genome sequencing to study the core and pangenomes of soil and plant-associated prokaryotes.</title>
        <authorList>
            <person name="Whitman W."/>
        </authorList>
    </citation>
    <scope>NUCLEOTIDE SEQUENCE [LARGE SCALE GENOMIC DNA]</scope>
    <source>
        <strain evidence="1 2">C8</strain>
    </source>
</reference>
<proteinExistence type="predicted"/>
<dbReference type="Proteomes" id="UP000533207">
    <property type="component" value="Unassembled WGS sequence"/>
</dbReference>
<evidence type="ECO:0000313" key="2">
    <source>
        <dbReference type="Proteomes" id="UP000533207"/>
    </source>
</evidence>
<sequence length="38" mass="4559">MKIFVYCSEYGANNIISKKWNIWKNMAIKLKFSLKTVF</sequence>
<accession>A0A7J9PNA2</accession>
<gene>
    <name evidence="1" type="ORF">HNP90_001878</name>
</gene>
<evidence type="ECO:0000313" key="1">
    <source>
        <dbReference type="EMBL" id="MBA2862979.1"/>
    </source>
</evidence>